<dbReference type="RefSeq" id="WP_377872870.1">
    <property type="nucleotide sequence ID" value="NZ_JBHMAY010000042.1"/>
</dbReference>
<dbReference type="InterPro" id="IPR050745">
    <property type="entry name" value="Multifunctional_regulatory"/>
</dbReference>
<feature type="repeat" description="ANK" evidence="3">
    <location>
        <begin position="103"/>
        <end position="135"/>
    </location>
</feature>
<dbReference type="Pfam" id="PF12796">
    <property type="entry name" value="Ank_2"/>
    <property type="match status" value="1"/>
</dbReference>
<keyword evidence="5" id="KW-1185">Reference proteome</keyword>
<dbReference type="SUPFAM" id="SSF48403">
    <property type="entry name" value="Ankyrin repeat"/>
    <property type="match status" value="1"/>
</dbReference>
<accession>A0ABV7Q990</accession>
<gene>
    <name evidence="4" type="ORF">ACFORO_00320</name>
</gene>
<dbReference type="PANTHER" id="PTHR24189:SF50">
    <property type="entry name" value="ANKYRIN REPEAT AND SOCS BOX PROTEIN 2"/>
    <property type="match status" value="1"/>
</dbReference>
<evidence type="ECO:0000256" key="3">
    <source>
        <dbReference type="PROSITE-ProRule" id="PRU00023"/>
    </source>
</evidence>
<evidence type="ECO:0000313" key="5">
    <source>
        <dbReference type="Proteomes" id="UP001595764"/>
    </source>
</evidence>
<dbReference type="PROSITE" id="PS50297">
    <property type="entry name" value="ANK_REP_REGION"/>
    <property type="match status" value="1"/>
</dbReference>
<dbReference type="PROSITE" id="PS50088">
    <property type="entry name" value="ANK_REPEAT"/>
    <property type="match status" value="1"/>
</dbReference>
<dbReference type="Proteomes" id="UP001595764">
    <property type="component" value="Unassembled WGS sequence"/>
</dbReference>
<dbReference type="InterPro" id="IPR002110">
    <property type="entry name" value="Ankyrin_rpt"/>
</dbReference>
<organism evidence="4 5">
    <name type="scientific">Amycolatopsis halotolerans</name>
    <dbReference type="NCBI Taxonomy" id="330083"/>
    <lineage>
        <taxon>Bacteria</taxon>
        <taxon>Bacillati</taxon>
        <taxon>Actinomycetota</taxon>
        <taxon>Actinomycetes</taxon>
        <taxon>Pseudonocardiales</taxon>
        <taxon>Pseudonocardiaceae</taxon>
        <taxon>Amycolatopsis</taxon>
    </lineage>
</organism>
<evidence type="ECO:0000256" key="2">
    <source>
        <dbReference type="ARBA" id="ARBA00023043"/>
    </source>
</evidence>
<comment type="caution">
    <text evidence="4">The sequence shown here is derived from an EMBL/GenBank/DDBJ whole genome shotgun (WGS) entry which is preliminary data.</text>
</comment>
<name>A0ABV7Q990_9PSEU</name>
<dbReference type="SMART" id="SM00248">
    <property type="entry name" value="ANK"/>
    <property type="match status" value="3"/>
</dbReference>
<proteinExistence type="predicted"/>
<dbReference type="Gene3D" id="1.25.40.20">
    <property type="entry name" value="Ankyrin repeat-containing domain"/>
    <property type="match status" value="1"/>
</dbReference>
<keyword evidence="2 3" id="KW-0040">ANK repeat</keyword>
<dbReference type="InterPro" id="IPR036770">
    <property type="entry name" value="Ankyrin_rpt-contain_sf"/>
</dbReference>
<evidence type="ECO:0000256" key="1">
    <source>
        <dbReference type="ARBA" id="ARBA00022737"/>
    </source>
</evidence>
<sequence length="352" mass="38431">MRKRKTLPKNFDEMLTSASLAELQAVFERTELDARGGYGKETAIGYLGCPDELIVWLVEQGLDVDAANQYGETPLWTRAARGAAAQIPLLLSLGADIERSRGYSGTPLHGAASRQRPETVRVLIEHGANVHATIDGKPNLTPLLFGLRHTENIGIAGMAETAALLLEAGAPVPDAARDLVRRIGTNFEFHRKSFNRDFLDETDAGLQELYRLFDVEPVPPRLIHDGTSPITVPDGAWQKQHDQLWELLVPSSGAAETVQGEAIRVTGKIAREILDNGSGNWDRSFRAMADALPGYFASGTPLPELEEAQALAKRTRSGNGTDEELSRLSELAVAWVRLNPTPLPMASPPYNR</sequence>
<reference evidence="5" key="1">
    <citation type="journal article" date="2019" name="Int. J. Syst. Evol. Microbiol.">
        <title>The Global Catalogue of Microorganisms (GCM) 10K type strain sequencing project: providing services to taxonomists for standard genome sequencing and annotation.</title>
        <authorList>
            <consortium name="The Broad Institute Genomics Platform"/>
            <consortium name="The Broad Institute Genome Sequencing Center for Infectious Disease"/>
            <person name="Wu L."/>
            <person name="Ma J."/>
        </authorList>
    </citation>
    <scope>NUCLEOTIDE SEQUENCE [LARGE SCALE GENOMIC DNA]</scope>
    <source>
        <strain evidence="5">CGMCC 4.7682</strain>
    </source>
</reference>
<protein>
    <submittedName>
        <fullName evidence="4">Ankyrin repeat domain-containing protein</fullName>
    </submittedName>
</protein>
<dbReference type="EMBL" id="JBHRWI010000001">
    <property type="protein sequence ID" value="MFC3508592.1"/>
    <property type="molecule type" value="Genomic_DNA"/>
</dbReference>
<keyword evidence="1" id="KW-0677">Repeat</keyword>
<evidence type="ECO:0000313" key="4">
    <source>
        <dbReference type="EMBL" id="MFC3508592.1"/>
    </source>
</evidence>
<dbReference type="PANTHER" id="PTHR24189">
    <property type="entry name" value="MYOTROPHIN"/>
    <property type="match status" value="1"/>
</dbReference>